<sequence>MELLGTYSTARINTNSYNLTYSFPDNCNAVVSNKEGVYCVTINFKKGQTKPSSNYISDNVICEDYNGVIEIQFVQQNYNPIGNGDDNGNGTSTKPKVKIYVNE</sequence>
<accession>A0A328WWZ4</accession>
<organism evidence="2 3">
    <name type="scientific">Flavobacterium lacus</name>
    <dbReference type="NCBI Taxonomy" id="1353778"/>
    <lineage>
        <taxon>Bacteria</taxon>
        <taxon>Pseudomonadati</taxon>
        <taxon>Bacteroidota</taxon>
        <taxon>Flavobacteriia</taxon>
        <taxon>Flavobacteriales</taxon>
        <taxon>Flavobacteriaceae</taxon>
        <taxon>Flavobacterium</taxon>
    </lineage>
</organism>
<reference evidence="2 3" key="1">
    <citation type="submission" date="2018-06" db="EMBL/GenBank/DDBJ databases">
        <title>Genomic Encyclopedia of Type Strains, Phase III (KMG-III): the genomes of soil and plant-associated and newly described type strains.</title>
        <authorList>
            <person name="Whitman W."/>
        </authorList>
    </citation>
    <scope>NUCLEOTIDE SEQUENCE [LARGE SCALE GENOMIC DNA]</scope>
    <source>
        <strain evidence="2 3">CGMCC 1.12504</strain>
    </source>
</reference>
<dbReference type="AlphaFoldDB" id="A0A328WWZ4"/>
<feature type="region of interest" description="Disordered" evidence="1">
    <location>
        <begin position="80"/>
        <end position="103"/>
    </location>
</feature>
<gene>
    <name evidence="2" type="ORF">B0I10_10473</name>
</gene>
<name>A0A328WWZ4_9FLAO</name>
<evidence type="ECO:0000313" key="3">
    <source>
        <dbReference type="Proteomes" id="UP000249518"/>
    </source>
</evidence>
<evidence type="ECO:0000313" key="2">
    <source>
        <dbReference type="EMBL" id="RAR48937.1"/>
    </source>
</evidence>
<comment type="caution">
    <text evidence="2">The sequence shown here is derived from an EMBL/GenBank/DDBJ whole genome shotgun (WGS) entry which is preliminary data.</text>
</comment>
<keyword evidence="3" id="KW-1185">Reference proteome</keyword>
<dbReference type="RefSeq" id="WP_112085397.1">
    <property type="nucleotide sequence ID" value="NZ_QLSV01000004.1"/>
</dbReference>
<protein>
    <submittedName>
        <fullName evidence="2">Uncharacterized protein</fullName>
    </submittedName>
</protein>
<proteinExistence type="predicted"/>
<evidence type="ECO:0000256" key="1">
    <source>
        <dbReference type="SAM" id="MobiDB-lite"/>
    </source>
</evidence>
<dbReference type="EMBL" id="QLSV01000004">
    <property type="protein sequence ID" value="RAR48937.1"/>
    <property type="molecule type" value="Genomic_DNA"/>
</dbReference>
<dbReference type="Proteomes" id="UP000249518">
    <property type="component" value="Unassembled WGS sequence"/>
</dbReference>
<dbReference type="OrthoDB" id="1376522at2"/>